<evidence type="ECO:0000313" key="9">
    <source>
        <dbReference type="Proteomes" id="UP000271241"/>
    </source>
</evidence>
<feature type="compositionally biased region" description="Basic and acidic residues" evidence="5">
    <location>
        <begin position="284"/>
        <end position="293"/>
    </location>
</feature>
<keyword evidence="1" id="KW-0479">Metal-binding</keyword>
<feature type="region of interest" description="Disordered" evidence="5">
    <location>
        <begin position="238"/>
        <end position="293"/>
    </location>
</feature>
<gene>
    <name evidence="8" type="ORF">THASP1DRAFT_29317</name>
</gene>
<dbReference type="PROSITE" id="PS50081">
    <property type="entry name" value="ZF_DAG_PE_2"/>
    <property type="match status" value="1"/>
</dbReference>
<dbReference type="PANTHER" id="PTHR48012">
    <property type="entry name" value="STERILE20-LIKE KINASE, ISOFORM B-RELATED"/>
    <property type="match status" value="1"/>
</dbReference>
<evidence type="ECO:0000256" key="5">
    <source>
        <dbReference type="SAM" id="MobiDB-lite"/>
    </source>
</evidence>
<keyword evidence="8" id="KW-0808">Transferase</keyword>
<organism evidence="8 9">
    <name type="scientific">Thamnocephalis sphaerospora</name>
    <dbReference type="NCBI Taxonomy" id="78915"/>
    <lineage>
        <taxon>Eukaryota</taxon>
        <taxon>Fungi</taxon>
        <taxon>Fungi incertae sedis</taxon>
        <taxon>Zoopagomycota</taxon>
        <taxon>Zoopagomycotina</taxon>
        <taxon>Zoopagomycetes</taxon>
        <taxon>Zoopagales</taxon>
        <taxon>Sigmoideomycetaceae</taxon>
        <taxon>Thamnocephalis</taxon>
    </lineage>
</organism>
<dbReference type="PANTHER" id="PTHR48012:SF26">
    <property type="entry name" value="SERINE_THREONINE-PROTEIN KINASE DDB_G0283821-RELATED"/>
    <property type="match status" value="1"/>
</dbReference>
<dbReference type="InterPro" id="IPR000719">
    <property type="entry name" value="Prot_kinase_dom"/>
</dbReference>
<feature type="domain" description="Phorbol-ester/DAG-type" evidence="7">
    <location>
        <begin position="173"/>
        <end position="220"/>
    </location>
</feature>
<evidence type="ECO:0000259" key="6">
    <source>
        <dbReference type="PROSITE" id="PS50011"/>
    </source>
</evidence>
<keyword evidence="8" id="KW-0418">Kinase</keyword>
<dbReference type="GO" id="GO:0005524">
    <property type="term" value="F:ATP binding"/>
    <property type="evidence" value="ECO:0007669"/>
    <property type="project" value="UniProtKB-KW"/>
</dbReference>
<evidence type="ECO:0000256" key="3">
    <source>
        <dbReference type="ARBA" id="ARBA00022833"/>
    </source>
</evidence>
<accession>A0A4P9XTK4</accession>
<evidence type="ECO:0000256" key="2">
    <source>
        <dbReference type="ARBA" id="ARBA00022741"/>
    </source>
</evidence>
<evidence type="ECO:0000256" key="1">
    <source>
        <dbReference type="ARBA" id="ARBA00022723"/>
    </source>
</evidence>
<dbReference type="AlphaFoldDB" id="A0A4P9XTK4"/>
<protein>
    <submittedName>
        <fullName evidence="8">Kinase-like domain-containing protein</fullName>
    </submittedName>
</protein>
<dbReference type="InterPro" id="IPR011009">
    <property type="entry name" value="Kinase-like_dom_sf"/>
</dbReference>
<keyword evidence="2" id="KW-0547">Nucleotide-binding</keyword>
<keyword evidence="4" id="KW-0067">ATP-binding</keyword>
<dbReference type="InterPro" id="IPR050629">
    <property type="entry name" value="STE20/SPS1-PAK"/>
</dbReference>
<evidence type="ECO:0000256" key="4">
    <source>
        <dbReference type="ARBA" id="ARBA00022840"/>
    </source>
</evidence>
<dbReference type="SMART" id="SM00220">
    <property type="entry name" value="S_TKc"/>
    <property type="match status" value="1"/>
</dbReference>
<keyword evidence="9" id="KW-1185">Reference proteome</keyword>
<dbReference type="PROSITE" id="PS50011">
    <property type="entry name" value="PROTEIN_KINASE_DOM"/>
    <property type="match status" value="1"/>
</dbReference>
<dbReference type="SUPFAM" id="SSF57889">
    <property type="entry name" value="Cysteine-rich domain"/>
    <property type="match status" value="1"/>
</dbReference>
<keyword evidence="3" id="KW-0862">Zinc</keyword>
<dbReference type="OrthoDB" id="3248549at2759"/>
<dbReference type="GO" id="GO:0046872">
    <property type="term" value="F:metal ion binding"/>
    <property type="evidence" value="ECO:0007669"/>
    <property type="project" value="UniProtKB-KW"/>
</dbReference>
<name>A0A4P9XTK4_9FUNG</name>
<dbReference type="Proteomes" id="UP000271241">
    <property type="component" value="Unassembled WGS sequence"/>
</dbReference>
<evidence type="ECO:0000259" key="7">
    <source>
        <dbReference type="PROSITE" id="PS50081"/>
    </source>
</evidence>
<dbReference type="SMART" id="SM00109">
    <property type="entry name" value="C1"/>
    <property type="match status" value="1"/>
</dbReference>
<dbReference type="InterPro" id="IPR002219">
    <property type="entry name" value="PKC_DAG/PE"/>
</dbReference>
<dbReference type="CDD" id="cd00029">
    <property type="entry name" value="C1"/>
    <property type="match status" value="1"/>
</dbReference>
<dbReference type="STRING" id="78915.A0A4P9XTK4"/>
<feature type="domain" description="Protein kinase" evidence="6">
    <location>
        <begin position="1"/>
        <end position="97"/>
    </location>
</feature>
<sequence>MIAGTPNWMAPEVIELKGASTASDIWSLGCTIVELLTGKPPYWGLLPMTTLFRIVEDDSPPLPEEISPDLRDFLQQCFCKEPEERPTARELLESVWLREHIATASKAKLAAESAKSHAASVSTASAATAVVADGDASQQQSTSTTGTAITLSGPYDVSGASASTSNSRRADCQHVFVKCTFSRPITCRVCQTVLRKKGYLCDECGLVCHKHCAELLKTHLRMFSTQQASLDKHALAQGVLDPSSPDTSKHSAKTAEMHTAQVTADSCFPPREKRLPFGRRKRRDKQDEECTIS</sequence>
<dbReference type="GO" id="GO:0004674">
    <property type="term" value="F:protein serine/threonine kinase activity"/>
    <property type="evidence" value="ECO:0007669"/>
    <property type="project" value="TreeGrafter"/>
</dbReference>
<evidence type="ECO:0000313" key="8">
    <source>
        <dbReference type="EMBL" id="RKP08881.1"/>
    </source>
</evidence>
<dbReference type="InterPro" id="IPR046349">
    <property type="entry name" value="C1-like_sf"/>
</dbReference>
<dbReference type="Pfam" id="PF00130">
    <property type="entry name" value="C1_1"/>
    <property type="match status" value="1"/>
</dbReference>
<dbReference type="SUPFAM" id="SSF56112">
    <property type="entry name" value="Protein kinase-like (PK-like)"/>
    <property type="match status" value="1"/>
</dbReference>
<dbReference type="Pfam" id="PF00069">
    <property type="entry name" value="Pkinase"/>
    <property type="match status" value="1"/>
</dbReference>
<dbReference type="Gene3D" id="1.10.510.10">
    <property type="entry name" value="Transferase(Phosphotransferase) domain 1"/>
    <property type="match status" value="1"/>
</dbReference>
<dbReference type="Gene3D" id="3.30.60.20">
    <property type="match status" value="1"/>
</dbReference>
<feature type="compositionally biased region" description="Basic and acidic residues" evidence="5">
    <location>
        <begin position="247"/>
        <end position="256"/>
    </location>
</feature>
<proteinExistence type="predicted"/>
<reference evidence="9" key="1">
    <citation type="journal article" date="2018" name="Nat. Microbiol.">
        <title>Leveraging single-cell genomics to expand the fungal tree of life.</title>
        <authorList>
            <person name="Ahrendt S.R."/>
            <person name="Quandt C.A."/>
            <person name="Ciobanu D."/>
            <person name="Clum A."/>
            <person name="Salamov A."/>
            <person name="Andreopoulos B."/>
            <person name="Cheng J.F."/>
            <person name="Woyke T."/>
            <person name="Pelin A."/>
            <person name="Henrissat B."/>
            <person name="Reynolds N.K."/>
            <person name="Benny G.L."/>
            <person name="Smith M.E."/>
            <person name="James T.Y."/>
            <person name="Grigoriev I.V."/>
        </authorList>
    </citation>
    <scope>NUCLEOTIDE SEQUENCE [LARGE SCALE GENOMIC DNA]</scope>
    <source>
        <strain evidence="9">RSA 1356</strain>
    </source>
</reference>
<dbReference type="EMBL" id="KZ992561">
    <property type="protein sequence ID" value="RKP08881.1"/>
    <property type="molecule type" value="Genomic_DNA"/>
</dbReference>
<dbReference type="GO" id="GO:0005737">
    <property type="term" value="C:cytoplasm"/>
    <property type="evidence" value="ECO:0007669"/>
    <property type="project" value="TreeGrafter"/>
</dbReference>